<dbReference type="Pfam" id="PF19289">
    <property type="entry name" value="PmbA_TldD_3rd"/>
    <property type="match status" value="1"/>
</dbReference>
<dbReference type="GO" id="GO:0006508">
    <property type="term" value="P:proteolysis"/>
    <property type="evidence" value="ECO:0007669"/>
    <property type="project" value="UniProtKB-KW"/>
</dbReference>
<evidence type="ECO:0000259" key="2">
    <source>
        <dbReference type="Pfam" id="PF01523"/>
    </source>
</evidence>
<reference evidence="5 6" key="1">
    <citation type="journal article" date="2018" name="Aquat. Microb. Ecol.">
        <title>Gammaproteobacterial methanotrophs dominate.</title>
        <authorList>
            <person name="Rissanen A.J."/>
            <person name="Saarenheimo J."/>
            <person name="Tiirola M."/>
            <person name="Peura S."/>
            <person name="Aalto S.L."/>
            <person name="Karvinen A."/>
            <person name="Nykanen H."/>
        </authorList>
    </citation>
    <scope>NUCLEOTIDE SEQUENCE [LARGE SCALE GENOMIC DNA]</scope>
    <source>
        <strain evidence="5">AMbin10</strain>
    </source>
</reference>
<dbReference type="GO" id="GO:0008237">
    <property type="term" value="F:metallopeptidase activity"/>
    <property type="evidence" value="ECO:0007669"/>
    <property type="project" value="UniProtKB-KW"/>
</dbReference>
<keyword evidence="5" id="KW-0482">Metalloprotease</keyword>
<comment type="similarity">
    <text evidence="1">Belongs to the peptidase U62 family.</text>
</comment>
<dbReference type="PANTHER" id="PTHR43421:SF1">
    <property type="entry name" value="METALLOPROTEASE PMBA"/>
    <property type="match status" value="1"/>
</dbReference>
<feature type="domain" description="Metalloprotease TldD/E N-terminal" evidence="2">
    <location>
        <begin position="33"/>
        <end position="97"/>
    </location>
</feature>
<dbReference type="InterPro" id="IPR045570">
    <property type="entry name" value="Metalloprtase-TldD/E_cen_dom"/>
</dbReference>
<accession>A0A2W4SIY3</accession>
<dbReference type="Pfam" id="PF01523">
    <property type="entry name" value="PmbA_TldD_1st"/>
    <property type="match status" value="1"/>
</dbReference>
<evidence type="ECO:0000256" key="1">
    <source>
        <dbReference type="ARBA" id="ARBA00005836"/>
    </source>
</evidence>
<dbReference type="Proteomes" id="UP000249396">
    <property type="component" value="Unassembled WGS sequence"/>
</dbReference>
<feature type="domain" description="Metalloprotease TldD/E C-terminal" evidence="3">
    <location>
        <begin position="239"/>
        <end position="446"/>
    </location>
</feature>
<protein>
    <submittedName>
        <fullName evidence="5">Metalloprotease PmbA</fullName>
    </submittedName>
</protein>
<dbReference type="SUPFAM" id="SSF111283">
    <property type="entry name" value="Putative modulator of DNA gyrase, PmbA/TldD"/>
    <property type="match status" value="1"/>
</dbReference>
<evidence type="ECO:0000259" key="4">
    <source>
        <dbReference type="Pfam" id="PF19290"/>
    </source>
</evidence>
<dbReference type="InterPro" id="IPR045569">
    <property type="entry name" value="Metalloprtase-TldD/E_C"/>
</dbReference>
<evidence type="ECO:0000259" key="3">
    <source>
        <dbReference type="Pfam" id="PF19289"/>
    </source>
</evidence>
<comment type="caution">
    <text evidence="5">The sequence shown here is derived from an EMBL/GenBank/DDBJ whole genome shotgun (WGS) entry which is preliminary data.</text>
</comment>
<dbReference type="AlphaFoldDB" id="A0A2W4SIY3"/>
<proteinExistence type="inferred from homology"/>
<dbReference type="Gene3D" id="3.30.2290.10">
    <property type="entry name" value="PmbA/TldD superfamily"/>
    <property type="match status" value="1"/>
</dbReference>
<dbReference type="InterPro" id="IPR002510">
    <property type="entry name" value="Metalloprtase-TldD/E_N"/>
</dbReference>
<keyword evidence="5" id="KW-0378">Hydrolase</keyword>
<dbReference type="Pfam" id="PF19290">
    <property type="entry name" value="PmbA_TldD_2nd"/>
    <property type="match status" value="1"/>
</dbReference>
<name>A0A2W4SIY3_9GAMM</name>
<evidence type="ECO:0000313" key="5">
    <source>
        <dbReference type="EMBL" id="PZN75460.1"/>
    </source>
</evidence>
<dbReference type="EMBL" id="QJPH01000384">
    <property type="protein sequence ID" value="PZN75460.1"/>
    <property type="molecule type" value="Genomic_DNA"/>
</dbReference>
<dbReference type="InterPro" id="IPR036059">
    <property type="entry name" value="TldD/PmbA_sf"/>
</dbReference>
<dbReference type="GO" id="GO:0005829">
    <property type="term" value="C:cytosol"/>
    <property type="evidence" value="ECO:0007669"/>
    <property type="project" value="TreeGrafter"/>
</dbReference>
<dbReference type="InterPro" id="IPR047657">
    <property type="entry name" value="PmbA"/>
</dbReference>
<dbReference type="PANTHER" id="PTHR43421">
    <property type="entry name" value="METALLOPROTEASE PMBA"/>
    <property type="match status" value="1"/>
</dbReference>
<organism evidence="5 6">
    <name type="scientific">Candidatus Methylumidiphilus alinenensis</name>
    <dbReference type="NCBI Taxonomy" id="2202197"/>
    <lineage>
        <taxon>Bacteria</taxon>
        <taxon>Pseudomonadati</taxon>
        <taxon>Pseudomonadota</taxon>
        <taxon>Gammaproteobacteria</taxon>
        <taxon>Methylococcales</taxon>
        <taxon>Candidatus Methylumidiphilus</taxon>
    </lineage>
</organism>
<evidence type="ECO:0000313" key="6">
    <source>
        <dbReference type="Proteomes" id="UP000249396"/>
    </source>
</evidence>
<dbReference type="NCBIfam" id="NF008268">
    <property type="entry name" value="PRK11040.1"/>
    <property type="match status" value="1"/>
</dbReference>
<keyword evidence="5" id="KW-0645">Protease</keyword>
<gene>
    <name evidence="5" type="ORF">DM484_18745</name>
</gene>
<sequence>MAQRQSETEHLERLSSLVADILAEAKQQGASAAEAGLSVERGLSVTVRLGEVETIEHHRSQGLGVTVYFGQSKGTASSSDLSLKAVRETVASACLIAKHAAEDEFAGLPDADLLATEFPDLDLYHPWELVADEAIRIAKISEDAARGYHTDITNSEGANLNTYQGLRVAGNSLGFLHGYPSSRHSLSCSVIAGVGDNMQRDDWWTVARDAVDLESAEAVGRKAAERTVRRLGARSLSTRHCPVIFAAEVAGGLVGHFIGAIRGANLYRKSSFLLDHLGKPVFPAFMHIHEQPHLPRALGSAPYDGEGVATHPHDLVKDGILESYVLSTYSARKLGMKTTGNAGGVHNLIVEPGDLDLADLLKKMRTGLLVTELMGQGVNIVTGDYSRGASGFWVENGEIQFPVEEITIAGNLKDIFMKILAVGNDVDLRGNTRTGSFLISEMTVAGN</sequence>
<feature type="domain" description="Metalloprotease TldD/E central" evidence="4">
    <location>
        <begin position="124"/>
        <end position="231"/>
    </location>
</feature>
<dbReference type="InterPro" id="IPR035068">
    <property type="entry name" value="TldD/PmbA_N"/>
</dbReference>